<evidence type="ECO:0000313" key="3">
    <source>
        <dbReference type="Proteomes" id="UP000053593"/>
    </source>
</evidence>
<protein>
    <submittedName>
        <fullName evidence="2">Unplaced genomic scaffold GYMLUscaffold_82, whole genome shotgun sequence</fullName>
    </submittedName>
</protein>
<evidence type="ECO:0000313" key="2">
    <source>
        <dbReference type="EMBL" id="KIK53371.1"/>
    </source>
</evidence>
<proteinExistence type="predicted"/>
<feature type="region of interest" description="Disordered" evidence="1">
    <location>
        <begin position="55"/>
        <end position="75"/>
    </location>
</feature>
<name>A0A0D0BFC1_9AGAR</name>
<dbReference type="EMBL" id="KN834830">
    <property type="protein sequence ID" value="KIK53371.1"/>
    <property type="molecule type" value="Genomic_DNA"/>
</dbReference>
<keyword evidence="3" id="KW-1185">Reference proteome</keyword>
<organism evidence="2 3">
    <name type="scientific">Collybiopsis luxurians FD-317 M1</name>
    <dbReference type="NCBI Taxonomy" id="944289"/>
    <lineage>
        <taxon>Eukaryota</taxon>
        <taxon>Fungi</taxon>
        <taxon>Dikarya</taxon>
        <taxon>Basidiomycota</taxon>
        <taxon>Agaricomycotina</taxon>
        <taxon>Agaricomycetes</taxon>
        <taxon>Agaricomycetidae</taxon>
        <taxon>Agaricales</taxon>
        <taxon>Marasmiineae</taxon>
        <taxon>Omphalotaceae</taxon>
        <taxon>Collybiopsis</taxon>
        <taxon>Collybiopsis luxurians</taxon>
    </lineage>
</organism>
<feature type="compositionally biased region" description="Polar residues" evidence="1">
    <location>
        <begin position="55"/>
        <end position="68"/>
    </location>
</feature>
<evidence type="ECO:0000256" key="1">
    <source>
        <dbReference type="SAM" id="MobiDB-lite"/>
    </source>
</evidence>
<sequence>MYAEPGKSADTEHPRPVVSTFLSRGLASLGNAHRLAVPKPSVPVVSAYDTSFQPNTTASPSIVPSNASDPHVSEQEQIIQPQVISYQLRTGTAIGALTQCIRFRLPEPLHF</sequence>
<dbReference type="AlphaFoldDB" id="A0A0D0BFC1"/>
<gene>
    <name evidence="2" type="ORF">GYMLUDRAFT_77476</name>
</gene>
<accession>A0A0D0BFC1</accession>
<dbReference type="HOGENOM" id="CLU_2158717_0_0_1"/>
<dbReference type="Proteomes" id="UP000053593">
    <property type="component" value="Unassembled WGS sequence"/>
</dbReference>
<reference evidence="2 3" key="1">
    <citation type="submission" date="2014-04" db="EMBL/GenBank/DDBJ databases">
        <title>Evolutionary Origins and Diversification of the Mycorrhizal Mutualists.</title>
        <authorList>
            <consortium name="DOE Joint Genome Institute"/>
            <consortium name="Mycorrhizal Genomics Consortium"/>
            <person name="Kohler A."/>
            <person name="Kuo A."/>
            <person name="Nagy L.G."/>
            <person name="Floudas D."/>
            <person name="Copeland A."/>
            <person name="Barry K.W."/>
            <person name="Cichocki N."/>
            <person name="Veneault-Fourrey C."/>
            <person name="LaButti K."/>
            <person name="Lindquist E.A."/>
            <person name="Lipzen A."/>
            <person name="Lundell T."/>
            <person name="Morin E."/>
            <person name="Murat C."/>
            <person name="Riley R."/>
            <person name="Ohm R."/>
            <person name="Sun H."/>
            <person name="Tunlid A."/>
            <person name="Henrissat B."/>
            <person name="Grigoriev I.V."/>
            <person name="Hibbett D.S."/>
            <person name="Martin F."/>
        </authorList>
    </citation>
    <scope>NUCLEOTIDE SEQUENCE [LARGE SCALE GENOMIC DNA]</scope>
    <source>
        <strain evidence="2 3">FD-317 M1</strain>
    </source>
</reference>